<dbReference type="GO" id="GO:0016787">
    <property type="term" value="F:hydrolase activity"/>
    <property type="evidence" value="ECO:0007669"/>
    <property type="project" value="UniProtKB-KW"/>
</dbReference>
<dbReference type="Pfam" id="PF22422">
    <property type="entry name" value="MGH1-like_GH"/>
    <property type="match status" value="1"/>
</dbReference>
<name>A0ABS7XNE2_9FLAO</name>
<reference evidence="3" key="1">
    <citation type="submission" date="2023-07" db="EMBL/GenBank/DDBJ databases">
        <authorList>
            <person name="Yue Y."/>
        </authorList>
    </citation>
    <scope>NUCLEOTIDE SEQUENCE [LARGE SCALE GENOMIC DNA]</scope>
    <source>
        <strain evidence="3">D23</strain>
    </source>
</reference>
<comment type="caution">
    <text evidence="2">The sequence shown here is derived from an EMBL/GenBank/DDBJ whole genome shotgun (WGS) entry which is preliminary data.</text>
</comment>
<organism evidence="2 3">
    <name type="scientific">Winogradskyella alexanderae</name>
    <dbReference type="NCBI Taxonomy" id="2877123"/>
    <lineage>
        <taxon>Bacteria</taxon>
        <taxon>Pseudomonadati</taxon>
        <taxon>Bacteroidota</taxon>
        <taxon>Flavobacteriia</taxon>
        <taxon>Flavobacteriales</taxon>
        <taxon>Flavobacteriaceae</taxon>
        <taxon>Winogradskyella</taxon>
    </lineage>
</organism>
<evidence type="ECO:0000259" key="1">
    <source>
        <dbReference type="Pfam" id="PF22422"/>
    </source>
</evidence>
<dbReference type="Gene3D" id="1.50.10.10">
    <property type="match status" value="1"/>
</dbReference>
<dbReference type="InterPro" id="IPR004888">
    <property type="entry name" value="Glycoside_hydrolase_63"/>
</dbReference>
<dbReference type="EMBL" id="JAIUJR010000001">
    <property type="protein sequence ID" value="MCA0131525.1"/>
    <property type="molecule type" value="Genomic_DNA"/>
</dbReference>
<dbReference type="RefSeq" id="WP_224525558.1">
    <property type="nucleotide sequence ID" value="NZ_JAIUJR010000001.1"/>
</dbReference>
<keyword evidence="2" id="KW-0378">Hydrolase</keyword>
<gene>
    <name evidence="2" type="ORF">LBU54_02935</name>
</gene>
<protein>
    <submittedName>
        <fullName evidence="2">Glycoside hydrolase</fullName>
    </submittedName>
</protein>
<dbReference type="PANTHER" id="PTHR10412:SF21">
    <property type="entry name" value="ALPHA,ALPHA-TREHALASE"/>
    <property type="match status" value="1"/>
</dbReference>
<dbReference type="Proteomes" id="UP001198901">
    <property type="component" value="Unassembled WGS sequence"/>
</dbReference>
<evidence type="ECO:0000313" key="2">
    <source>
        <dbReference type="EMBL" id="MCA0131525.1"/>
    </source>
</evidence>
<feature type="domain" description="Mannosylglycerate hydrolase MGH1-like glycoside hydrolase" evidence="1">
    <location>
        <begin position="32"/>
        <end position="426"/>
    </location>
</feature>
<proteinExistence type="predicted"/>
<accession>A0ABS7XNE2</accession>
<sequence length="436" mass="51214">MDKQNLIKGAKAVLNSNFNEDKGFTIPCEGLYPFQWHWDSGFIAIGYAHYDMEKAKREIESLLSGQWNNGFIPHIVFHNHSDTYFPGPDYHRSDLHPAAPKDIKTTGITQPPVLGFVLKEIYEIAQDKTEILEFIKRNIDKVYKNHQYFYTHRDPYNEGLVYIYHNWESGTDNSPIWDEIWQTMDPPKYKYERKDTTHVDASQRPTNSEYDCYLHLLEIAKAHNYSDKKIAELSPFLVQDPLFNAILIKSTEALIELYEIISGHSEKIESLKNWLEKAKKRFEEKLFDIHSNSYVYYDLRNQKHIVHTTSSSFTPLFAGIPNQERANQLVKQLETVFGSDNLFLCASFDPTSKHYSPMKYWRGPIWINLNWLIYKGLKRYGYFDLARRIKAETINFIEKHGFYEYFDARKQKFETAAYGGNNFSWSAALILDLIKE</sequence>
<evidence type="ECO:0000313" key="3">
    <source>
        <dbReference type="Proteomes" id="UP001198901"/>
    </source>
</evidence>
<dbReference type="InterPro" id="IPR054491">
    <property type="entry name" value="MGH1-like_GH"/>
</dbReference>
<dbReference type="SUPFAM" id="SSF48208">
    <property type="entry name" value="Six-hairpin glycosidases"/>
    <property type="match status" value="1"/>
</dbReference>
<keyword evidence="3" id="KW-1185">Reference proteome</keyword>
<dbReference type="InterPro" id="IPR012341">
    <property type="entry name" value="6hp_glycosidase-like_sf"/>
</dbReference>
<dbReference type="InterPro" id="IPR008928">
    <property type="entry name" value="6-hairpin_glycosidase_sf"/>
</dbReference>
<dbReference type="PANTHER" id="PTHR10412">
    <property type="entry name" value="MANNOSYL-OLIGOSACCHARIDE GLUCOSIDASE"/>
    <property type="match status" value="1"/>
</dbReference>